<gene>
    <name evidence="1" type="ORF">BST13_35315</name>
</gene>
<keyword evidence="2" id="KW-1185">Reference proteome</keyword>
<dbReference type="RefSeq" id="WP_083170525.1">
    <property type="nucleotide sequence ID" value="NZ_MVHF01000062.1"/>
</dbReference>
<dbReference type="OrthoDB" id="4548805at2"/>
<dbReference type="InterPro" id="IPR019276">
    <property type="entry name" value="DUF2303"/>
</dbReference>
<dbReference type="Pfam" id="PF10065">
    <property type="entry name" value="DUF2303"/>
    <property type="match status" value="1"/>
</dbReference>
<dbReference type="AlphaFoldDB" id="A0A1X0A000"/>
<comment type="caution">
    <text evidence="1">The sequence shown here is derived from an EMBL/GenBank/DDBJ whole genome shotgun (WGS) entry which is preliminary data.</text>
</comment>
<evidence type="ECO:0000313" key="1">
    <source>
        <dbReference type="EMBL" id="ORA23423.1"/>
    </source>
</evidence>
<evidence type="ECO:0000313" key="2">
    <source>
        <dbReference type="Proteomes" id="UP000192448"/>
    </source>
</evidence>
<protein>
    <recommendedName>
        <fullName evidence="3">DUF2303 domain-containing protein</fullName>
    </recommendedName>
</protein>
<dbReference type="Proteomes" id="UP000192448">
    <property type="component" value="Unassembled WGS sequence"/>
</dbReference>
<sequence length="291" mass="31975">MSDTNELADLAELAAITTASVEHAPHEAQIVDSTVEHLRHAVAVTENGGLQVKAIDDRAAALEASIVPLRAKGTRTVSDVDSFLHELDRRPLPLNTGTLWGNADRGKIDAIYNDHASAVGGAAGWRDDILTLKLTDDPDWVAWHKISGQYMPQGKFGDTIEELRHCITSPDQADLLLIIDSIKQSTKGEFESAPTRANGALTYVYKMEVARTAGVAGRELEVPEHIMLSLRPWEGHPKLYDVPAYFRTDVVDGHLLLAVKLFPTREIVRQAWADLTAQIVDHLDLPVYAQP</sequence>
<evidence type="ECO:0008006" key="3">
    <source>
        <dbReference type="Google" id="ProtNLM"/>
    </source>
</evidence>
<dbReference type="EMBL" id="MVHF01000062">
    <property type="protein sequence ID" value="ORA23423.1"/>
    <property type="molecule type" value="Genomic_DNA"/>
</dbReference>
<name>A0A1X0A000_9MYCO</name>
<reference evidence="1 2" key="1">
    <citation type="submission" date="2017-02" db="EMBL/GenBank/DDBJ databases">
        <title>The new phylogeny of genus Mycobacterium.</title>
        <authorList>
            <person name="Tortoli E."/>
            <person name="Trovato A."/>
            <person name="Cirillo D.M."/>
        </authorList>
    </citation>
    <scope>NUCLEOTIDE SEQUENCE [LARGE SCALE GENOMIC DNA]</scope>
    <source>
        <strain evidence="1 2">RW6</strain>
    </source>
</reference>
<proteinExistence type="predicted"/>
<dbReference type="STRING" id="1927124.BST13_35315"/>
<organism evidence="1 2">
    <name type="scientific">Mycobacterium aquaticum</name>
    <dbReference type="NCBI Taxonomy" id="1927124"/>
    <lineage>
        <taxon>Bacteria</taxon>
        <taxon>Bacillati</taxon>
        <taxon>Actinomycetota</taxon>
        <taxon>Actinomycetes</taxon>
        <taxon>Mycobacteriales</taxon>
        <taxon>Mycobacteriaceae</taxon>
        <taxon>Mycobacterium</taxon>
    </lineage>
</organism>
<accession>A0A1X0A000</accession>